<evidence type="ECO:0000313" key="2">
    <source>
        <dbReference type="Proteomes" id="UP001415857"/>
    </source>
</evidence>
<organism evidence="1 2">
    <name type="scientific">Liquidambar formosana</name>
    <name type="common">Formosan gum</name>
    <dbReference type="NCBI Taxonomy" id="63359"/>
    <lineage>
        <taxon>Eukaryota</taxon>
        <taxon>Viridiplantae</taxon>
        <taxon>Streptophyta</taxon>
        <taxon>Embryophyta</taxon>
        <taxon>Tracheophyta</taxon>
        <taxon>Spermatophyta</taxon>
        <taxon>Magnoliopsida</taxon>
        <taxon>eudicotyledons</taxon>
        <taxon>Gunneridae</taxon>
        <taxon>Pentapetalae</taxon>
        <taxon>Saxifragales</taxon>
        <taxon>Altingiaceae</taxon>
        <taxon>Liquidambar</taxon>
    </lineage>
</organism>
<protein>
    <submittedName>
        <fullName evidence="1">Uncharacterized protein</fullName>
    </submittedName>
</protein>
<dbReference type="EMBL" id="JBBPBK010000013">
    <property type="protein sequence ID" value="KAK9272546.1"/>
    <property type="molecule type" value="Genomic_DNA"/>
</dbReference>
<sequence length="162" mass="17358">MSGGGGLFFVVDQLAYSSMATAYITIMHGQICQVSCKPHSSLGTWLAFAMVSFSCSELSVSVRPCFLSATFIGLSSASSKLAGLRYVWKGLCDAHIFRNCVRVLPVAPGIGHLNMIDEYGNDILTEKIEDSGTSEEDAVSLNLVAFSGKHSSSFTAPYLIMI</sequence>
<dbReference type="Proteomes" id="UP001415857">
    <property type="component" value="Unassembled WGS sequence"/>
</dbReference>
<comment type="caution">
    <text evidence="1">The sequence shown here is derived from an EMBL/GenBank/DDBJ whole genome shotgun (WGS) entry which is preliminary data.</text>
</comment>
<accession>A0AAP0NI44</accession>
<proteinExistence type="predicted"/>
<evidence type="ECO:0000313" key="1">
    <source>
        <dbReference type="EMBL" id="KAK9272546.1"/>
    </source>
</evidence>
<keyword evidence="2" id="KW-1185">Reference proteome</keyword>
<dbReference type="AlphaFoldDB" id="A0AAP0NI44"/>
<reference evidence="1 2" key="1">
    <citation type="journal article" date="2024" name="Plant J.">
        <title>Genome sequences and population genomics reveal climatic adaptation and genomic divergence between two closely related sweetgum species.</title>
        <authorList>
            <person name="Xu W.Q."/>
            <person name="Ren C.Q."/>
            <person name="Zhang X.Y."/>
            <person name="Comes H.P."/>
            <person name="Liu X.H."/>
            <person name="Li Y.G."/>
            <person name="Kettle C.J."/>
            <person name="Jalonen R."/>
            <person name="Gaisberger H."/>
            <person name="Ma Y.Z."/>
            <person name="Qiu Y.X."/>
        </authorList>
    </citation>
    <scope>NUCLEOTIDE SEQUENCE [LARGE SCALE GENOMIC DNA]</scope>
    <source>
        <strain evidence="1">Hangzhou</strain>
    </source>
</reference>
<gene>
    <name evidence="1" type="ORF">L1049_002919</name>
</gene>
<name>A0AAP0NI44_LIQFO</name>